<comment type="caution">
    <text evidence="2">The sequence shown here is derived from an EMBL/GenBank/DDBJ whole genome shotgun (WGS) entry which is preliminary data.</text>
</comment>
<gene>
    <name evidence="2" type="ORF">BDN70DRAFT_886025</name>
</gene>
<dbReference type="AlphaFoldDB" id="A0A9P5YT42"/>
<evidence type="ECO:0000313" key="3">
    <source>
        <dbReference type="Proteomes" id="UP000807469"/>
    </source>
</evidence>
<evidence type="ECO:0000313" key="2">
    <source>
        <dbReference type="EMBL" id="KAF9473255.1"/>
    </source>
</evidence>
<dbReference type="OrthoDB" id="2886481at2759"/>
<dbReference type="Gene3D" id="2.40.40.10">
    <property type="entry name" value="RlpA-like domain"/>
    <property type="match status" value="1"/>
</dbReference>
<accession>A0A9P5YT42</accession>
<keyword evidence="3" id="KW-1185">Reference proteome</keyword>
<proteinExistence type="predicted"/>
<feature type="signal peptide" evidence="1">
    <location>
        <begin position="1"/>
        <end position="22"/>
    </location>
</feature>
<dbReference type="Proteomes" id="UP000807469">
    <property type="component" value="Unassembled WGS sequence"/>
</dbReference>
<keyword evidence="1" id="KW-0732">Signal</keyword>
<dbReference type="InterPro" id="IPR036908">
    <property type="entry name" value="RlpA-like_sf"/>
</dbReference>
<name>A0A9P5YT42_9AGAR</name>
<dbReference type="EMBL" id="MU155457">
    <property type="protein sequence ID" value="KAF9473255.1"/>
    <property type="molecule type" value="Genomic_DNA"/>
</dbReference>
<reference evidence="2" key="1">
    <citation type="submission" date="2020-11" db="EMBL/GenBank/DDBJ databases">
        <authorList>
            <consortium name="DOE Joint Genome Institute"/>
            <person name="Ahrendt S."/>
            <person name="Riley R."/>
            <person name="Andreopoulos W."/>
            <person name="Labutti K."/>
            <person name="Pangilinan J."/>
            <person name="Ruiz-Duenas F.J."/>
            <person name="Barrasa J.M."/>
            <person name="Sanchez-Garcia M."/>
            <person name="Camarero S."/>
            <person name="Miyauchi S."/>
            <person name="Serrano A."/>
            <person name="Linde D."/>
            <person name="Babiker R."/>
            <person name="Drula E."/>
            <person name="Ayuso-Fernandez I."/>
            <person name="Pacheco R."/>
            <person name="Padilla G."/>
            <person name="Ferreira P."/>
            <person name="Barriuso J."/>
            <person name="Kellner H."/>
            <person name="Castanera R."/>
            <person name="Alfaro M."/>
            <person name="Ramirez L."/>
            <person name="Pisabarro A.G."/>
            <person name="Kuo A."/>
            <person name="Tritt A."/>
            <person name="Lipzen A."/>
            <person name="He G."/>
            <person name="Yan M."/>
            <person name="Ng V."/>
            <person name="Cullen D."/>
            <person name="Martin F."/>
            <person name="Rosso M.-N."/>
            <person name="Henrissat B."/>
            <person name="Hibbett D."/>
            <person name="Martinez A.T."/>
            <person name="Grigoriev I.V."/>
        </authorList>
    </citation>
    <scope>NUCLEOTIDE SEQUENCE</scope>
    <source>
        <strain evidence="2">CIRM-BRFM 674</strain>
    </source>
</reference>
<feature type="chain" id="PRO_5040454198" evidence="1">
    <location>
        <begin position="23"/>
        <end position="126"/>
    </location>
</feature>
<dbReference type="SUPFAM" id="SSF50685">
    <property type="entry name" value="Barwin-like endoglucanases"/>
    <property type="match status" value="1"/>
</dbReference>
<protein>
    <submittedName>
        <fullName evidence="2">Uncharacterized protein</fullName>
    </submittedName>
</protein>
<dbReference type="CDD" id="cd22191">
    <property type="entry name" value="DPBB_RlpA_EXP_N-like"/>
    <property type="match status" value="1"/>
</dbReference>
<organism evidence="2 3">
    <name type="scientific">Pholiota conissans</name>
    <dbReference type="NCBI Taxonomy" id="109636"/>
    <lineage>
        <taxon>Eukaryota</taxon>
        <taxon>Fungi</taxon>
        <taxon>Dikarya</taxon>
        <taxon>Basidiomycota</taxon>
        <taxon>Agaricomycotina</taxon>
        <taxon>Agaricomycetes</taxon>
        <taxon>Agaricomycetidae</taxon>
        <taxon>Agaricales</taxon>
        <taxon>Agaricineae</taxon>
        <taxon>Strophariaceae</taxon>
        <taxon>Pholiota</taxon>
    </lineage>
</organism>
<evidence type="ECO:0000256" key="1">
    <source>
        <dbReference type="SAM" id="SignalP"/>
    </source>
</evidence>
<sequence>MIFSKILWSALAAVASFTTVASLPSSPVYVGHALAAALGTTPCPVACTPLTDYRVALPYNMFPNGEHCCEMVQVTYHGISTDVRFTDLFMGAVNSQNISLSYEAFELLAPLEGGAIFPVYWQFVSS</sequence>